<dbReference type="AlphaFoldDB" id="A0A517Q2C9"/>
<evidence type="ECO:0000313" key="2">
    <source>
        <dbReference type="Proteomes" id="UP000315647"/>
    </source>
</evidence>
<protein>
    <submittedName>
        <fullName evidence="1">Uncharacterized protein</fullName>
    </submittedName>
</protein>
<reference evidence="1 2" key="1">
    <citation type="submission" date="2019-03" db="EMBL/GenBank/DDBJ databases">
        <title>Deep-cultivation of Planctomycetes and their phenomic and genomic characterization uncovers novel biology.</title>
        <authorList>
            <person name="Wiegand S."/>
            <person name="Jogler M."/>
            <person name="Boedeker C."/>
            <person name="Pinto D."/>
            <person name="Vollmers J."/>
            <person name="Rivas-Marin E."/>
            <person name="Kohn T."/>
            <person name="Peeters S.H."/>
            <person name="Heuer A."/>
            <person name="Rast P."/>
            <person name="Oberbeckmann S."/>
            <person name="Bunk B."/>
            <person name="Jeske O."/>
            <person name="Meyerdierks A."/>
            <person name="Storesund J.E."/>
            <person name="Kallscheuer N."/>
            <person name="Luecker S."/>
            <person name="Lage O.M."/>
            <person name="Pohl T."/>
            <person name="Merkel B.J."/>
            <person name="Hornburger P."/>
            <person name="Mueller R.-W."/>
            <person name="Bruemmer F."/>
            <person name="Labrenz M."/>
            <person name="Spormann A.M."/>
            <person name="Op den Camp H."/>
            <person name="Overmann J."/>
            <person name="Amann R."/>
            <person name="Jetten M.S.M."/>
            <person name="Mascher T."/>
            <person name="Medema M.H."/>
            <person name="Devos D.P."/>
            <person name="Kaster A.-K."/>
            <person name="Ovreas L."/>
            <person name="Rohde M."/>
            <person name="Galperin M.Y."/>
            <person name="Jogler C."/>
        </authorList>
    </citation>
    <scope>NUCLEOTIDE SEQUENCE [LARGE SCALE GENOMIC DNA]</scope>
    <source>
        <strain evidence="1 2">Enr10</strain>
    </source>
</reference>
<organism evidence="1 2">
    <name type="scientific">Gimesia panareensis</name>
    <dbReference type="NCBI Taxonomy" id="2527978"/>
    <lineage>
        <taxon>Bacteria</taxon>
        <taxon>Pseudomonadati</taxon>
        <taxon>Planctomycetota</taxon>
        <taxon>Planctomycetia</taxon>
        <taxon>Planctomycetales</taxon>
        <taxon>Planctomycetaceae</taxon>
        <taxon>Gimesia</taxon>
    </lineage>
</organism>
<keyword evidence="2" id="KW-1185">Reference proteome</keyword>
<sequence>MIFTDCKLLLDTGDVFADVDVVDLKFRAQSTTQPDTAALWYGMLIPAAQIAVSASGLFSLQISETIVGGIQICESSNRIDTTLRFNGVADRPLLTDPPVMEPATKTCAECKSPFFAPASHMDGLCPECAHHLYGYSNCDHDFSPSTCSKCGWDGSESEYIHQIKLDEGRQPD</sequence>
<name>A0A517Q2C9_9PLAN</name>
<dbReference type="EMBL" id="CP037421">
    <property type="protein sequence ID" value="QDT25789.1"/>
    <property type="molecule type" value="Genomic_DNA"/>
</dbReference>
<evidence type="ECO:0000313" key="1">
    <source>
        <dbReference type="EMBL" id="QDT25789.1"/>
    </source>
</evidence>
<dbReference type="Proteomes" id="UP000315647">
    <property type="component" value="Chromosome"/>
</dbReference>
<accession>A0A517Q2C9</accession>
<gene>
    <name evidence="1" type="ORF">Enr10x_10860</name>
</gene>
<proteinExistence type="predicted"/>